<accession>A0ABT8V9Y9</accession>
<evidence type="ECO:0000313" key="3">
    <source>
        <dbReference type="Proteomes" id="UP001168883"/>
    </source>
</evidence>
<reference evidence="2" key="1">
    <citation type="submission" date="2023-07" db="EMBL/GenBank/DDBJ databases">
        <authorList>
            <person name="Aktuganov G."/>
            <person name="Boyko T."/>
            <person name="Delegan Y."/>
            <person name="Galimzianova N."/>
            <person name="Gilvanova E."/>
            <person name="Korobov V."/>
            <person name="Kuzmina L."/>
            <person name="Melentiev A."/>
            <person name="Milman P."/>
            <person name="Ryabova A."/>
            <person name="Stupak E."/>
            <person name="Yasakov T."/>
            <person name="Zharikova N."/>
            <person name="Zhurenko E."/>
        </authorList>
    </citation>
    <scope>NUCLEOTIDE SEQUENCE</scope>
    <source>
        <strain evidence="2">IB-739</strain>
    </source>
</reference>
<evidence type="ECO:0000313" key="2">
    <source>
        <dbReference type="EMBL" id="MDO3677801.1"/>
    </source>
</evidence>
<evidence type="ECO:0000256" key="1">
    <source>
        <dbReference type="SAM" id="SignalP"/>
    </source>
</evidence>
<dbReference type="Proteomes" id="UP001168883">
    <property type="component" value="Unassembled WGS sequence"/>
</dbReference>
<keyword evidence="1" id="KW-0732">Signal</keyword>
<sequence length="506" mass="56893">MNWKKPLAWLALCSMLLLCFPAATQAAAGGKKVRLPDFPVLINGQTPDNSKLKYPFFVYKDITYLPLTWEYTRALAIALSFDQEKGLHIGMGGGRLSGGWIGWKKEAFRPDLSGSNPRNRAYTATMPDFPVTIGNSYIDNGSEPYPLLEWNDVTYLPLTWKYAHDALGLELVWDDAKGLNVIGGQQQVLGAIYYDDADYLYVYPELITEPDRGGLRVKKSLDETPIWMTNKETDELRKRIVELKRETAGEPASLETRDDGLYYQGLHLMTKEQITVSPGEAGMAYIRELKGMRFELPSGITLVSVEKITAYNIGRSLYEYRTFLILGKKVSEIIELQQPLDRIIANDDGSFWLVSNGMPTHGRIMTGTQRLALLDAKGNVRLANEVLSESEIVVPGVSTPGLKELLTEDGELLIYRSGISNDGSFSPQDTQGYYWLDTGFNISKADALDALAKEENSQDRPNLNRGGVYMGSDRKFYLLRMKNNTIFNYSDNKTGRWYDDELLATQ</sequence>
<feature type="signal peptide" evidence="1">
    <location>
        <begin position="1"/>
        <end position="26"/>
    </location>
</feature>
<feature type="chain" id="PRO_5045605602" description="Copper amine oxidase-like N-terminal domain-containing protein" evidence="1">
    <location>
        <begin position="27"/>
        <end position="506"/>
    </location>
</feature>
<protein>
    <recommendedName>
        <fullName evidence="4">Copper amine oxidase-like N-terminal domain-containing protein</fullName>
    </recommendedName>
</protein>
<dbReference type="RefSeq" id="WP_302878488.1">
    <property type="nucleotide sequence ID" value="NZ_JAUMKJ010000013.1"/>
</dbReference>
<dbReference type="EMBL" id="JAUMKJ010000013">
    <property type="protein sequence ID" value="MDO3677801.1"/>
    <property type="molecule type" value="Genomic_DNA"/>
</dbReference>
<comment type="caution">
    <text evidence="2">The sequence shown here is derived from an EMBL/GenBank/DDBJ whole genome shotgun (WGS) entry which is preliminary data.</text>
</comment>
<gene>
    <name evidence="2" type="ORF">Q3C12_12385</name>
</gene>
<evidence type="ECO:0008006" key="4">
    <source>
        <dbReference type="Google" id="ProtNLM"/>
    </source>
</evidence>
<keyword evidence="3" id="KW-1185">Reference proteome</keyword>
<name>A0ABT8V9Y9_9BACL</name>
<proteinExistence type="predicted"/>
<organism evidence="2 3">
    <name type="scientific">Paenibacillus ehimensis</name>
    <dbReference type="NCBI Taxonomy" id="79264"/>
    <lineage>
        <taxon>Bacteria</taxon>
        <taxon>Bacillati</taxon>
        <taxon>Bacillota</taxon>
        <taxon>Bacilli</taxon>
        <taxon>Bacillales</taxon>
        <taxon>Paenibacillaceae</taxon>
        <taxon>Paenibacillus</taxon>
    </lineage>
</organism>